<dbReference type="Gene3D" id="2.40.170.20">
    <property type="entry name" value="TonB-dependent receptor, beta-barrel domain"/>
    <property type="match status" value="1"/>
</dbReference>
<organism evidence="17 18">
    <name type="scientific">Advenella kashmirensis W13003</name>
    <dbReference type="NCBI Taxonomy" id="1424334"/>
    <lineage>
        <taxon>Bacteria</taxon>
        <taxon>Pseudomonadati</taxon>
        <taxon>Pseudomonadota</taxon>
        <taxon>Betaproteobacteria</taxon>
        <taxon>Burkholderiales</taxon>
        <taxon>Alcaligenaceae</taxon>
    </lineage>
</organism>
<evidence type="ECO:0000256" key="10">
    <source>
        <dbReference type="ARBA" id="ARBA00023077"/>
    </source>
</evidence>
<dbReference type="InterPro" id="IPR039426">
    <property type="entry name" value="TonB-dep_rcpt-like"/>
</dbReference>
<comment type="subcellular location">
    <subcellularLocation>
        <location evidence="1 14">Cell outer membrane</location>
        <topology evidence="1 14">Multi-pass membrane protein</topology>
    </subcellularLocation>
</comment>
<evidence type="ECO:0000256" key="9">
    <source>
        <dbReference type="ARBA" id="ARBA00023065"/>
    </source>
</evidence>
<evidence type="ECO:0000256" key="15">
    <source>
        <dbReference type="RuleBase" id="RU003357"/>
    </source>
</evidence>
<dbReference type="GO" id="GO:0015344">
    <property type="term" value="F:siderophore uptake transmembrane transporter activity"/>
    <property type="evidence" value="ECO:0007669"/>
    <property type="project" value="TreeGrafter"/>
</dbReference>
<protein>
    <submittedName>
        <fullName evidence="17">TonB-denpendent receptor</fullName>
    </submittedName>
</protein>
<dbReference type="PATRIC" id="fig|1424334.3.peg.3901"/>
<dbReference type="InterPro" id="IPR037066">
    <property type="entry name" value="Plug_dom_sf"/>
</dbReference>
<dbReference type="PANTHER" id="PTHR32552">
    <property type="entry name" value="FERRICHROME IRON RECEPTOR-RELATED"/>
    <property type="match status" value="1"/>
</dbReference>
<keyword evidence="12 17" id="KW-0675">Receptor</keyword>
<evidence type="ECO:0000256" key="11">
    <source>
        <dbReference type="ARBA" id="ARBA00023136"/>
    </source>
</evidence>
<keyword evidence="13 14" id="KW-0998">Cell outer membrane</keyword>
<dbReference type="SMART" id="SM00965">
    <property type="entry name" value="STN"/>
    <property type="match status" value="1"/>
</dbReference>
<dbReference type="STRING" id="1424334.W822_19435"/>
<name>V8QLS7_9BURK</name>
<comment type="caution">
    <text evidence="17">The sequence shown here is derived from an EMBL/GenBank/DDBJ whole genome shotgun (WGS) entry which is preliminary data.</text>
</comment>
<dbReference type="Gene3D" id="2.170.130.10">
    <property type="entry name" value="TonB-dependent receptor, plug domain"/>
    <property type="match status" value="1"/>
</dbReference>
<sequence>MIKPVLSVRAVALSADPGILTRTTLSIMTVLACLVPLAASGALRIQAGPLGPALDSLASSTGISISYDGALVSGRTTRGLNGSYSTPGALVSLLHDTGLQAQRQADGAYVIRAISSPGSSVVTLSPVFATGFTESPTGLLTGYAARQSATATKTDTPLLETPQAISIIGRKQVQAQGAQTLVEAVKYTPGVQAGTNPVDNRFDSLRIRGFEPTLFLDGMQLPYGASLYGRPKVDPYMTERIEVLRGPSSSLYGSIAPGGLVNFVSTRPPEEPVRSVQLKANSWGRGEVAFDLGGPVNDDASVLYRVTGLGFAGGTQIDHADESRFMIAPSLTLRADPDTTLTLMAQYQRDNGGIQIQFLPAQGTLTHNPNGDIRYGKNVGEPDIDHYSRTQAWLGYEFEHRFSDAVTVRQKLRYAWLDTNLFAVAGAGLQPDLHTLNRQTLSAPERAQNVTMDNQLETKFQTGALKHTLLTGLDFRWGSSRIDLGFGSAPPIDLYDPQYGAEIVDPAVAVRTTQYQTQLGLYAQDQIAWNKWRLTLGARHDWVRTSTLNRIADTTSRQHEHAFSGRAGLNFVFDSGISPYVAWAHSFQPTIGTDVDGTPFKPTTGNQYEVGVKYQTDDGDLALNAALFSLEQKNSLTVDAEHPQFQTQSGRLRSRGLELEAIGRVTDNLNVSAAYTYTDARVTESNGTDEGKRVIVTPRHQASAWADYTFAGGALNKLTAGAGVRYFGKTYGNAANTVRIPSNTLVDVGLGYDMSAVNSRLKGLRVSLSVNNVFNRRYVATCTSLAACYLGSGRVAMATLRYDW</sequence>
<dbReference type="InterPro" id="IPR011662">
    <property type="entry name" value="Secretin/TonB_short_N"/>
</dbReference>
<evidence type="ECO:0000256" key="2">
    <source>
        <dbReference type="ARBA" id="ARBA00009810"/>
    </source>
</evidence>
<evidence type="ECO:0000256" key="3">
    <source>
        <dbReference type="ARBA" id="ARBA00022448"/>
    </source>
</evidence>
<dbReference type="InterPro" id="IPR036942">
    <property type="entry name" value="Beta-barrel_TonB_sf"/>
</dbReference>
<evidence type="ECO:0000256" key="12">
    <source>
        <dbReference type="ARBA" id="ARBA00023170"/>
    </source>
</evidence>
<evidence type="ECO:0000256" key="5">
    <source>
        <dbReference type="ARBA" id="ARBA00022496"/>
    </source>
</evidence>
<evidence type="ECO:0000256" key="13">
    <source>
        <dbReference type="ARBA" id="ARBA00023237"/>
    </source>
</evidence>
<feature type="domain" description="Secretin/TonB short N-terminal" evidence="16">
    <location>
        <begin position="63"/>
        <end position="114"/>
    </location>
</feature>
<keyword evidence="9" id="KW-0406">Ion transport</keyword>
<gene>
    <name evidence="17" type="ORF">W822_19435</name>
</gene>
<dbReference type="Pfam" id="PF00593">
    <property type="entry name" value="TonB_dep_Rec_b-barrel"/>
    <property type="match status" value="1"/>
</dbReference>
<dbReference type="GO" id="GO:0038023">
    <property type="term" value="F:signaling receptor activity"/>
    <property type="evidence" value="ECO:0007669"/>
    <property type="project" value="InterPro"/>
</dbReference>
<dbReference type="CDD" id="cd01347">
    <property type="entry name" value="ligand_gated_channel"/>
    <property type="match status" value="1"/>
</dbReference>
<dbReference type="HOGENOM" id="CLU_008287_9_0_4"/>
<dbReference type="NCBIfam" id="TIGR01783">
    <property type="entry name" value="TonB-siderophor"/>
    <property type="match status" value="1"/>
</dbReference>
<dbReference type="EMBL" id="AYXT01000013">
    <property type="protein sequence ID" value="ETF00592.1"/>
    <property type="molecule type" value="Genomic_DNA"/>
</dbReference>
<evidence type="ECO:0000313" key="17">
    <source>
        <dbReference type="EMBL" id="ETF00592.1"/>
    </source>
</evidence>
<evidence type="ECO:0000256" key="8">
    <source>
        <dbReference type="ARBA" id="ARBA00023004"/>
    </source>
</evidence>
<keyword evidence="6 14" id="KW-0812">Transmembrane</keyword>
<dbReference type="eggNOG" id="COG4773">
    <property type="taxonomic scope" value="Bacteria"/>
</dbReference>
<comment type="similarity">
    <text evidence="2 14 15">Belongs to the TonB-dependent receptor family.</text>
</comment>
<dbReference type="InterPro" id="IPR010105">
    <property type="entry name" value="TonB_sidphr_rcpt"/>
</dbReference>
<dbReference type="SUPFAM" id="SSF56935">
    <property type="entry name" value="Porins"/>
    <property type="match status" value="1"/>
</dbReference>
<dbReference type="Gene3D" id="3.55.50.30">
    <property type="match status" value="1"/>
</dbReference>
<dbReference type="PROSITE" id="PS52016">
    <property type="entry name" value="TONB_DEPENDENT_REC_3"/>
    <property type="match status" value="1"/>
</dbReference>
<dbReference type="GO" id="GO:0009279">
    <property type="term" value="C:cell outer membrane"/>
    <property type="evidence" value="ECO:0007669"/>
    <property type="project" value="UniProtKB-SubCell"/>
</dbReference>
<evidence type="ECO:0000256" key="1">
    <source>
        <dbReference type="ARBA" id="ARBA00004571"/>
    </source>
</evidence>
<dbReference type="FunFam" id="2.170.130.10:FF:000001">
    <property type="entry name" value="Catecholate siderophore TonB-dependent receptor"/>
    <property type="match status" value="1"/>
</dbReference>
<proteinExistence type="inferred from homology"/>
<dbReference type="GO" id="GO:0015891">
    <property type="term" value="P:siderophore transport"/>
    <property type="evidence" value="ECO:0007669"/>
    <property type="project" value="InterPro"/>
</dbReference>
<dbReference type="Proteomes" id="UP000018733">
    <property type="component" value="Unassembled WGS sequence"/>
</dbReference>
<keyword evidence="3 14" id="KW-0813">Transport</keyword>
<dbReference type="FunFam" id="2.40.170.20:FF:000005">
    <property type="entry name" value="TonB-dependent siderophore receptor"/>
    <property type="match status" value="1"/>
</dbReference>
<evidence type="ECO:0000256" key="7">
    <source>
        <dbReference type="ARBA" id="ARBA00022729"/>
    </source>
</evidence>
<evidence type="ECO:0000256" key="6">
    <source>
        <dbReference type="ARBA" id="ARBA00022692"/>
    </source>
</evidence>
<keyword evidence="18" id="KW-1185">Reference proteome</keyword>
<dbReference type="PANTHER" id="PTHR32552:SF68">
    <property type="entry name" value="FERRICHROME OUTER MEMBRANE TRANSPORTER_PHAGE RECEPTOR"/>
    <property type="match status" value="1"/>
</dbReference>
<keyword evidence="8" id="KW-0408">Iron</keyword>
<reference evidence="17 18" key="1">
    <citation type="journal article" date="2014" name="Genome Announc.">
        <title>Draft Genome Sequence of Advenella kashmirensis Strain W13003, a Polycyclic Aromatic Hydrocarbon-Degrading Bacterium.</title>
        <authorList>
            <person name="Wang X."/>
            <person name="Jin D."/>
            <person name="Zhou L."/>
            <person name="Wu L."/>
            <person name="An W."/>
            <person name="Zhao L."/>
        </authorList>
    </citation>
    <scope>NUCLEOTIDE SEQUENCE [LARGE SCALE GENOMIC DNA]</scope>
    <source>
        <strain evidence="17 18">W13003</strain>
    </source>
</reference>
<keyword evidence="7" id="KW-0732">Signal</keyword>
<accession>V8QLS7</accession>
<dbReference type="PROSITE" id="PS51257">
    <property type="entry name" value="PROKAR_LIPOPROTEIN"/>
    <property type="match status" value="1"/>
</dbReference>
<evidence type="ECO:0000259" key="16">
    <source>
        <dbReference type="SMART" id="SM00965"/>
    </source>
</evidence>
<evidence type="ECO:0000313" key="18">
    <source>
        <dbReference type="Proteomes" id="UP000018733"/>
    </source>
</evidence>
<dbReference type="InterPro" id="IPR012910">
    <property type="entry name" value="Plug_dom"/>
</dbReference>
<keyword evidence="11 14" id="KW-0472">Membrane</keyword>
<keyword evidence="5" id="KW-0410">Iron transport</keyword>
<dbReference type="AlphaFoldDB" id="V8QLS7"/>
<evidence type="ECO:0000256" key="4">
    <source>
        <dbReference type="ARBA" id="ARBA00022452"/>
    </source>
</evidence>
<keyword evidence="10 15" id="KW-0798">TonB box</keyword>
<evidence type="ECO:0000256" key="14">
    <source>
        <dbReference type="PROSITE-ProRule" id="PRU01360"/>
    </source>
</evidence>
<dbReference type="InterPro" id="IPR000531">
    <property type="entry name" value="Beta-barrel_TonB"/>
</dbReference>
<dbReference type="Pfam" id="PF07715">
    <property type="entry name" value="Plug"/>
    <property type="match status" value="1"/>
</dbReference>
<dbReference type="Pfam" id="PF07660">
    <property type="entry name" value="STN"/>
    <property type="match status" value="1"/>
</dbReference>
<keyword evidence="4 14" id="KW-1134">Transmembrane beta strand</keyword>